<name>A0A3P6R4G7_DIBLA</name>
<dbReference type="AlphaFoldDB" id="A0A3P6R4G7"/>
<keyword evidence="2" id="KW-1185">Reference proteome</keyword>
<protein>
    <submittedName>
        <fullName evidence="1">Uncharacterized protein</fullName>
    </submittedName>
</protein>
<feature type="non-terminal residue" evidence="1">
    <location>
        <position position="94"/>
    </location>
</feature>
<accession>A0A3P6R4G7</accession>
<dbReference type="Proteomes" id="UP000281553">
    <property type="component" value="Unassembled WGS sequence"/>
</dbReference>
<proteinExistence type="predicted"/>
<dbReference type="EMBL" id="UYRU01014509">
    <property type="protein sequence ID" value="VDK50240.1"/>
    <property type="molecule type" value="Genomic_DNA"/>
</dbReference>
<dbReference type="OrthoDB" id="6251691at2759"/>
<organism evidence="1 2">
    <name type="scientific">Dibothriocephalus latus</name>
    <name type="common">Fish tapeworm</name>
    <name type="synonym">Diphyllobothrium latum</name>
    <dbReference type="NCBI Taxonomy" id="60516"/>
    <lineage>
        <taxon>Eukaryota</taxon>
        <taxon>Metazoa</taxon>
        <taxon>Spiralia</taxon>
        <taxon>Lophotrochozoa</taxon>
        <taxon>Platyhelminthes</taxon>
        <taxon>Cestoda</taxon>
        <taxon>Eucestoda</taxon>
        <taxon>Diphyllobothriidea</taxon>
        <taxon>Diphyllobothriidae</taxon>
        <taxon>Dibothriocephalus</taxon>
    </lineage>
</organism>
<gene>
    <name evidence="1" type="ORF">DILT_LOCUS1776</name>
</gene>
<evidence type="ECO:0000313" key="2">
    <source>
        <dbReference type="Proteomes" id="UP000281553"/>
    </source>
</evidence>
<evidence type="ECO:0000313" key="1">
    <source>
        <dbReference type="EMBL" id="VDK50240.1"/>
    </source>
</evidence>
<sequence>MSDTLILFADSLRRGKPDHRLGRLLCLESRSDKPYQRPEVTVHPLPVQAGPYYYHPQPQAGSVSFLPHSDCSSKFPEPYTTPAYAHVRPYLGRG</sequence>
<reference evidence="1 2" key="1">
    <citation type="submission" date="2018-11" db="EMBL/GenBank/DDBJ databases">
        <authorList>
            <consortium name="Pathogen Informatics"/>
        </authorList>
    </citation>
    <scope>NUCLEOTIDE SEQUENCE [LARGE SCALE GENOMIC DNA]</scope>
</reference>